<feature type="domain" description="Core-binding (CB)" evidence="7">
    <location>
        <begin position="96"/>
        <end position="177"/>
    </location>
</feature>
<accession>A0A370DHI4</accession>
<gene>
    <name evidence="8" type="ORF">DIZ78_12335</name>
</gene>
<protein>
    <submittedName>
        <fullName evidence="8">Integrase</fullName>
    </submittedName>
</protein>
<dbReference type="InterPro" id="IPR025166">
    <property type="entry name" value="Integrase_DNA_bind_dom"/>
</dbReference>
<comment type="similarity">
    <text evidence="1">Belongs to the 'phage' integrase family.</text>
</comment>
<reference evidence="8 9" key="1">
    <citation type="journal article" date="2018" name="ISME J.">
        <title>Endosymbiont genomes yield clues of tubeworm success.</title>
        <authorList>
            <person name="Li Y."/>
            <person name="Liles M.R."/>
            <person name="Halanych K.M."/>
        </authorList>
    </citation>
    <scope>NUCLEOTIDE SEQUENCE [LARGE SCALE GENOMIC DNA]</scope>
    <source>
        <strain evidence="8">A1462</strain>
    </source>
</reference>
<comment type="caution">
    <text evidence="8">The sequence shown here is derived from an EMBL/GenBank/DDBJ whole genome shotgun (WGS) entry which is preliminary data.</text>
</comment>
<dbReference type="PROSITE" id="PS51900">
    <property type="entry name" value="CB"/>
    <property type="match status" value="1"/>
</dbReference>
<keyword evidence="9" id="KW-1185">Reference proteome</keyword>
<evidence type="ECO:0000256" key="2">
    <source>
        <dbReference type="ARBA" id="ARBA00022908"/>
    </source>
</evidence>
<proteinExistence type="inferred from homology"/>
<evidence type="ECO:0000259" key="7">
    <source>
        <dbReference type="PROSITE" id="PS51900"/>
    </source>
</evidence>
<dbReference type="InterPro" id="IPR038488">
    <property type="entry name" value="Integrase_DNA-bd_sf"/>
</dbReference>
<dbReference type="InterPro" id="IPR002104">
    <property type="entry name" value="Integrase_catalytic"/>
</dbReference>
<feature type="domain" description="Tyr recombinase" evidence="6">
    <location>
        <begin position="201"/>
        <end position="384"/>
    </location>
</feature>
<dbReference type="Gene3D" id="1.10.443.10">
    <property type="entry name" value="Intergrase catalytic core"/>
    <property type="match status" value="1"/>
</dbReference>
<dbReference type="Pfam" id="PF00589">
    <property type="entry name" value="Phage_integrase"/>
    <property type="match status" value="1"/>
</dbReference>
<dbReference type="Gene3D" id="1.10.150.130">
    <property type="match status" value="1"/>
</dbReference>
<dbReference type="InterPro" id="IPR010998">
    <property type="entry name" value="Integrase_recombinase_N"/>
</dbReference>
<dbReference type="InterPro" id="IPR013762">
    <property type="entry name" value="Integrase-like_cat_sf"/>
</dbReference>
<dbReference type="EMBL" id="QFXE01000015">
    <property type="protein sequence ID" value="RDH84388.1"/>
    <property type="molecule type" value="Genomic_DNA"/>
</dbReference>
<dbReference type="CDD" id="cd00801">
    <property type="entry name" value="INT_P4_C"/>
    <property type="match status" value="1"/>
</dbReference>
<dbReference type="Pfam" id="PF13356">
    <property type="entry name" value="Arm-DNA-bind_3"/>
    <property type="match status" value="1"/>
</dbReference>
<evidence type="ECO:0000259" key="6">
    <source>
        <dbReference type="PROSITE" id="PS51898"/>
    </source>
</evidence>
<evidence type="ECO:0000313" key="8">
    <source>
        <dbReference type="EMBL" id="RDH84388.1"/>
    </source>
</evidence>
<dbReference type="PANTHER" id="PTHR30629">
    <property type="entry name" value="PROPHAGE INTEGRASE"/>
    <property type="match status" value="1"/>
</dbReference>
<evidence type="ECO:0000256" key="4">
    <source>
        <dbReference type="ARBA" id="ARBA00023172"/>
    </source>
</evidence>
<dbReference type="SUPFAM" id="SSF56349">
    <property type="entry name" value="DNA breaking-rejoining enzymes"/>
    <property type="match status" value="1"/>
</dbReference>
<dbReference type="Proteomes" id="UP000254771">
    <property type="component" value="Unassembled WGS sequence"/>
</dbReference>
<dbReference type="InterPro" id="IPR044068">
    <property type="entry name" value="CB"/>
</dbReference>
<dbReference type="PANTHER" id="PTHR30629:SF2">
    <property type="entry name" value="PROPHAGE INTEGRASE INTS-RELATED"/>
    <property type="match status" value="1"/>
</dbReference>
<keyword evidence="3 5" id="KW-0238">DNA-binding</keyword>
<dbReference type="Pfam" id="PF22022">
    <property type="entry name" value="Phage_int_M"/>
    <property type="match status" value="1"/>
</dbReference>
<dbReference type="InterPro" id="IPR011010">
    <property type="entry name" value="DNA_brk_join_enz"/>
</dbReference>
<keyword evidence="4" id="KW-0233">DNA recombination</keyword>
<dbReference type="GO" id="GO:0015074">
    <property type="term" value="P:DNA integration"/>
    <property type="evidence" value="ECO:0007669"/>
    <property type="project" value="UniProtKB-KW"/>
</dbReference>
<name>A0A370DHI4_9GAMM</name>
<evidence type="ECO:0000256" key="3">
    <source>
        <dbReference type="ARBA" id="ARBA00023125"/>
    </source>
</evidence>
<keyword evidence="2" id="KW-0229">DNA integration</keyword>
<dbReference type="InterPro" id="IPR050808">
    <property type="entry name" value="Phage_Integrase"/>
</dbReference>
<dbReference type="AlphaFoldDB" id="A0A370DHI4"/>
<organism evidence="8 9">
    <name type="scientific">endosymbiont of Escarpia spicata</name>
    <dbReference type="NCBI Taxonomy" id="2200908"/>
    <lineage>
        <taxon>Bacteria</taxon>
        <taxon>Pseudomonadati</taxon>
        <taxon>Pseudomonadota</taxon>
        <taxon>Gammaproteobacteria</taxon>
        <taxon>sulfur-oxidizing symbionts</taxon>
    </lineage>
</organism>
<evidence type="ECO:0000256" key="1">
    <source>
        <dbReference type="ARBA" id="ARBA00008857"/>
    </source>
</evidence>
<evidence type="ECO:0000313" key="9">
    <source>
        <dbReference type="Proteomes" id="UP000254771"/>
    </source>
</evidence>
<dbReference type="Gene3D" id="3.30.160.390">
    <property type="entry name" value="Integrase, DNA-binding domain"/>
    <property type="match status" value="1"/>
</dbReference>
<dbReference type="GO" id="GO:0003677">
    <property type="term" value="F:DNA binding"/>
    <property type="evidence" value="ECO:0007669"/>
    <property type="project" value="UniProtKB-UniRule"/>
</dbReference>
<dbReference type="InterPro" id="IPR053876">
    <property type="entry name" value="Phage_int_M"/>
</dbReference>
<sequence length="402" mass="45595">MPLTDSAIRNAKPKDKQYKLTDGSGLYLLITPKGGKWWRLDYRFNGKRKTLSMGVYPDVSLKAARDRRSTARKQLVDGINPSEARKATKASQSGADSLEAVAREWWGKHEPNWSKTHSSRILLRLEKDVFPWIGTRTIGEITAPELLTVLRRIEDRGALETAHRIHQSCGQIFRYAVATGRAERDPSADLKGALPPTRQKHHASITDPVKIGELMRAIDGYEGSFITRSALQLASMTFVRPGELRHAEWSEIDLGNAEWRIPAEKMKMRTLHIVPLSTQSVAVLKEIKPLTGNGKYVFPGVRSNKRPMSENTVNAALRRLGYTKEEMTGHGFRSMASTLLNEQGWHRDAIERQLAHAERNSVRAAYNYAEHMPERVRMMQEWADYLDKLKTGAEIIHINQRV</sequence>
<dbReference type="GO" id="GO:0006310">
    <property type="term" value="P:DNA recombination"/>
    <property type="evidence" value="ECO:0007669"/>
    <property type="project" value="UniProtKB-KW"/>
</dbReference>
<evidence type="ECO:0000256" key="5">
    <source>
        <dbReference type="PROSITE-ProRule" id="PRU01248"/>
    </source>
</evidence>
<dbReference type="PROSITE" id="PS51898">
    <property type="entry name" value="TYR_RECOMBINASE"/>
    <property type="match status" value="1"/>
</dbReference>